<dbReference type="PANTHER" id="PTHR12147:SF26">
    <property type="entry name" value="PEPTIDASE M28 DOMAIN-CONTAINING PROTEIN"/>
    <property type="match status" value="1"/>
</dbReference>
<dbReference type="AlphaFoldDB" id="A0A9X1RSY1"/>
<evidence type="ECO:0000313" key="4">
    <source>
        <dbReference type="Proteomes" id="UP001139414"/>
    </source>
</evidence>
<dbReference type="SUPFAM" id="SSF53187">
    <property type="entry name" value="Zn-dependent exopeptidases"/>
    <property type="match status" value="1"/>
</dbReference>
<dbReference type="Proteomes" id="UP001139414">
    <property type="component" value="Unassembled WGS sequence"/>
</dbReference>
<dbReference type="Gene3D" id="3.40.630.10">
    <property type="entry name" value="Zn peptidases"/>
    <property type="match status" value="1"/>
</dbReference>
<comment type="caution">
    <text evidence="3">The sequence shown here is derived from an EMBL/GenBank/DDBJ whole genome shotgun (WGS) entry which is preliminary data.</text>
</comment>
<keyword evidence="1" id="KW-0732">Signal</keyword>
<gene>
    <name evidence="3" type="ORF">LGQ90_00285</name>
</gene>
<evidence type="ECO:0000259" key="2">
    <source>
        <dbReference type="Pfam" id="PF04389"/>
    </source>
</evidence>
<feature type="chain" id="PRO_5040733988" evidence="1">
    <location>
        <begin position="21"/>
        <end position="340"/>
    </location>
</feature>
<dbReference type="Pfam" id="PF04389">
    <property type="entry name" value="Peptidase_M28"/>
    <property type="match status" value="1"/>
</dbReference>
<accession>A0A9X1RSY1</accession>
<dbReference type="GO" id="GO:0008235">
    <property type="term" value="F:metalloexopeptidase activity"/>
    <property type="evidence" value="ECO:0007669"/>
    <property type="project" value="InterPro"/>
</dbReference>
<dbReference type="PROSITE" id="PS51257">
    <property type="entry name" value="PROKAR_LIPOPROTEIN"/>
    <property type="match status" value="1"/>
</dbReference>
<dbReference type="PANTHER" id="PTHR12147">
    <property type="entry name" value="METALLOPEPTIDASE M28 FAMILY MEMBER"/>
    <property type="match status" value="1"/>
</dbReference>
<keyword evidence="4" id="KW-1185">Reference proteome</keyword>
<feature type="domain" description="Peptidase M28" evidence="2">
    <location>
        <begin position="105"/>
        <end position="314"/>
    </location>
</feature>
<dbReference type="RefSeq" id="WP_229336925.1">
    <property type="nucleotide sequence ID" value="NZ_JAJBZG010000001.1"/>
</dbReference>
<dbReference type="EMBL" id="JAJBZG010000001">
    <property type="protein sequence ID" value="MCB7479688.1"/>
    <property type="molecule type" value="Genomic_DNA"/>
</dbReference>
<organism evidence="3 4">
    <name type="scientific">Christiangramia sediminis</name>
    <dbReference type="NCBI Taxonomy" id="2881336"/>
    <lineage>
        <taxon>Bacteria</taxon>
        <taxon>Pseudomonadati</taxon>
        <taxon>Bacteroidota</taxon>
        <taxon>Flavobacteriia</taxon>
        <taxon>Flavobacteriales</taxon>
        <taxon>Flavobacteriaceae</taxon>
        <taxon>Christiangramia</taxon>
    </lineage>
</organism>
<protein>
    <submittedName>
        <fullName evidence="3">M28 family metallopeptidase</fullName>
    </submittedName>
</protein>
<name>A0A9X1RSY1_9FLAO</name>
<reference evidence="3" key="1">
    <citation type="submission" date="2021-10" db="EMBL/GenBank/DDBJ databases">
        <title>Gramella sp. ASW11-100T, isolated from marine sediment.</title>
        <authorList>
            <person name="Xia C."/>
        </authorList>
    </citation>
    <scope>NUCLEOTIDE SEQUENCE</scope>
    <source>
        <strain evidence="3">ASW11-100</strain>
    </source>
</reference>
<dbReference type="GO" id="GO:0006508">
    <property type="term" value="P:proteolysis"/>
    <property type="evidence" value="ECO:0007669"/>
    <property type="project" value="InterPro"/>
</dbReference>
<dbReference type="InterPro" id="IPR045175">
    <property type="entry name" value="M28_fam"/>
</dbReference>
<dbReference type="InterPro" id="IPR007484">
    <property type="entry name" value="Peptidase_M28"/>
</dbReference>
<dbReference type="CDD" id="cd05660">
    <property type="entry name" value="M28_like_PA"/>
    <property type="match status" value="1"/>
</dbReference>
<feature type="signal peptide" evidence="1">
    <location>
        <begin position="1"/>
        <end position="20"/>
    </location>
</feature>
<evidence type="ECO:0000256" key="1">
    <source>
        <dbReference type="SAM" id="SignalP"/>
    </source>
</evidence>
<evidence type="ECO:0000313" key="3">
    <source>
        <dbReference type="EMBL" id="MCB7479688.1"/>
    </source>
</evidence>
<proteinExistence type="predicted"/>
<sequence length="340" mass="38263">MKKILFLALPALLAACGAQNKNIENADPMDYANTITADELKEHLYTFASDEFEGRNTGEPGQKKAAEYIVNEYKSQNIKSPKGMSNYYQVIPTEYFKGKLKASENVLGFIEGSEKPEEVLVISSHYDHVGVDDKGNIYNGADDGGSGPVGLLEIAEAFAQAKKDGYTPKRSILFFHITGEEKGLLGSKYYTENPVMPLENTVANLNMDMIGRIDPAHEGNDNYIYLIGSDMLSTELHELSEEVNNKYMNMDLDYKYNDENDPNRFYYRSDHYNFAKNNIPVIFYFNGVHADYHKPTDTAEKISYSALEKRTKLAFLTAWEIANRDARLVVDKAEDTVAGN</sequence>